<dbReference type="Proteomes" id="UP000009234">
    <property type="component" value="Chromosome"/>
</dbReference>
<evidence type="ECO:0000256" key="1">
    <source>
        <dbReference type="SAM" id="Phobius"/>
    </source>
</evidence>
<proteinExistence type="predicted"/>
<feature type="transmembrane region" description="Helical" evidence="1">
    <location>
        <begin position="180"/>
        <end position="206"/>
    </location>
</feature>
<feature type="transmembrane region" description="Helical" evidence="1">
    <location>
        <begin position="127"/>
        <end position="149"/>
    </location>
</feature>
<gene>
    <name evidence="3" type="ordered locus">Desru_1449</name>
</gene>
<reference evidence="3 4" key="2">
    <citation type="journal article" date="2012" name="Stand. Genomic Sci.">
        <title>Complete genome sequence of the sulfate-reducing firmicute Desulfotomaculum ruminis type strain (DL(T)).</title>
        <authorList>
            <person name="Spring S."/>
            <person name="Visser M."/>
            <person name="Lu M."/>
            <person name="Copeland A."/>
            <person name="Lapidus A."/>
            <person name="Lucas S."/>
            <person name="Cheng J.F."/>
            <person name="Han C."/>
            <person name="Tapia R."/>
            <person name="Goodwin L.A."/>
            <person name="Pitluck S."/>
            <person name="Ivanova N."/>
            <person name="Land M."/>
            <person name="Hauser L."/>
            <person name="Larimer F."/>
            <person name="Rohde M."/>
            <person name="Goker M."/>
            <person name="Detter J.C."/>
            <person name="Kyrpides N.C."/>
            <person name="Woyke T."/>
            <person name="Schaap P.J."/>
            <person name="Plugge C.M."/>
            <person name="Muyzer G."/>
            <person name="Kuever J."/>
            <person name="Pereira I.A."/>
            <person name="Parshina S.N."/>
            <person name="Bernier-Latmani R."/>
            <person name="Stams A.J."/>
            <person name="Klenk H.P."/>
        </authorList>
    </citation>
    <scope>NUCLEOTIDE SEQUENCE [LARGE SCALE GENOMIC DNA]</scope>
    <source>
        <strain evidence="4">ATCC 23193 / DSM 2154 / NCIB 8452 / DL</strain>
    </source>
</reference>
<dbReference type="HOGENOM" id="CLU_079304_1_0_9"/>
<dbReference type="eggNOG" id="ENOG5030TC0">
    <property type="taxonomic scope" value="Bacteria"/>
</dbReference>
<sequence length="239" mass="26655">MKRKVYTLLIMIFAACCFFPTITYANSAEPPALIVIMKNAPEDVSVAIISAETLQEGEKSKTAWETSYAFYNRDIGSNKEIKIKVSGNGTSYDQIIGKQYLTGYNSIVTLDFSAQTITAGKLLSRSILLVTLRVFFTLAIEGVIFFLFGFRDKNSWLAFLIINLLTQGILNVVLNGASPFASYLILNLILMEFWVFITEIIGVLVFIKEHGKFRRLSYVLVANFASLVLGGYLITVLPI</sequence>
<name>F6DQZ6_DESRL</name>
<keyword evidence="1" id="KW-0812">Transmembrane</keyword>
<dbReference type="KEGG" id="dru:Desru_1449"/>
<protein>
    <submittedName>
        <fullName evidence="3">Uncharacterized protein</fullName>
    </submittedName>
</protein>
<dbReference type="EMBL" id="CP002780">
    <property type="protein sequence ID" value="AEG59715.1"/>
    <property type="molecule type" value="Genomic_DNA"/>
</dbReference>
<accession>F6DQZ6</accession>
<keyword evidence="1" id="KW-0472">Membrane</keyword>
<feature type="transmembrane region" description="Helical" evidence="1">
    <location>
        <begin position="156"/>
        <end position="174"/>
    </location>
</feature>
<evidence type="ECO:0000256" key="2">
    <source>
        <dbReference type="SAM" id="SignalP"/>
    </source>
</evidence>
<keyword evidence="2" id="KW-0732">Signal</keyword>
<dbReference type="AlphaFoldDB" id="F6DQZ6"/>
<feature type="transmembrane region" description="Helical" evidence="1">
    <location>
        <begin position="218"/>
        <end position="237"/>
    </location>
</feature>
<keyword evidence="4" id="KW-1185">Reference proteome</keyword>
<dbReference type="PROSITE" id="PS51257">
    <property type="entry name" value="PROKAR_LIPOPROTEIN"/>
    <property type="match status" value="1"/>
</dbReference>
<evidence type="ECO:0000313" key="3">
    <source>
        <dbReference type="EMBL" id="AEG59715.1"/>
    </source>
</evidence>
<organism evidence="3 4">
    <name type="scientific">Desulforamulus ruminis (strain ATCC 23193 / DSM 2154 / NCIMB 8452 / DL)</name>
    <name type="common">Desulfotomaculum ruminis</name>
    <dbReference type="NCBI Taxonomy" id="696281"/>
    <lineage>
        <taxon>Bacteria</taxon>
        <taxon>Bacillati</taxon>
        <taxon>Bacillota</taxon>
        <taxon>Clostridia</taxon>
        <taxon>Eubacteriales</taxon>
        <taxon>Peptococcaceae</taxon>
        <taxon>Desulforamulus</taxon>
    </lineage>
</organism>
<reference evidence="4" key="1">
    <citation type="submission" date="2011-05" db="EMBL/GenBank/DDBJ databases">
        <title>Complete sequence of Desulfotomaculum ruminis DSM 2154.</title>
        <authorList>
            <person name="Lucas S."/>
            <person name="Copeland A."/>
            <person name="Lapidus A."/>
            <person name="Cheng J.-F."/>
            <person name="Goodwin L."/>
            <person name="Pitluck S."/>
            <person name="Lu M."/>
            <person name="Detter J.C."/>
            <person name="Han C."/>
            <person name="Tapia R."/>
            <person name="Land M."/>
            <person name="Hauser L."/>
            <person name="Kyrpides N."/>
            <person name="Ivanova N."/>
            <person name="Mikhailova N."/>
            <person name="Pagani I."/>
            <person name="Stams A.J.M."/>
            <person name="Plugge C.M."/>
            <person name="Muyzer G."/>
            <person name="Kuever J."/>
            <person name="Parshina S.N."/>
            <person name="Ivanova A.E."/>
            <person name="Nazina T.N."/>
            <person name="Brambilla E."/>
            <person name="Spring S."/>
            <person name="Klenk H.-P."/>
            <person name="Woyke T."/>
        </authorList>
    </citation>
    <scope>NUCLEOTIDE SEQUENCE [LARGE SCALE GENOMIC DNA]</scope>
    <source>
        <strain evidence="4">ATCC 23193 / DSM 2154 / NCIB 8452 / DL</strain>
    </source>
</reference>
<feature type="signal peptide" evidence="2">
    <location>
        <begin position="1"/>
        <end position="25"/>
    </location>
</feature>
<feature type="chain" id="PRO_5039426112" evidence="2">
    <location>
        <begin position="26"/>
        <end position="239"/>
    </location>
</feature>
<keyword evidence="1" id="KW-1133">Transmembrane helix</keyword>
<evidence type="ECO:0000313" key="4">
    <source>
        <dbReference type="Proteomes" id="UP000009234"/>
    </source>
</evidence>